<evidence type="ECO:0000313" key="3">
    <source>
        <dbReference type="Proteomes" id="UP000193642"/>
    </source>
</evidence>
<dbReference type="OrthoDB" id="1932706at2759"/>
<keyword evidence="3" id="KW-1185">Reference proteome</keyword>
<evidence type="ECO:0000256" key="1">
    <source>
        <dbReference type="SAM" id="MobiDB-lite"/>
    </source>
</evidence>
<feature type="region of interest" description="Disordered" evidence="1">
    <location>
        <begin position="180"/>
        <end position="238"/>
    </location>
</feature>
<evidence type="ECO:0000313" key="2">
    <source>
        <dbReference type="EMBL" id="ORY37438.1"/>
    </source>
</evidence>
<dbReference type="AlphaFoldDB" id="A0A1Y2BRP8"/>
<sequence>MRIEAYPTHLKFAATGDGEVEHHQHNASLTSITDTLRNQTLSASNAALFTQGDFESGSALVDVFDFRYLNLHLGAAAARSSSSAAKEATAAAVPSVVSFAVRPSDSARAAAVAELVSSDPAFASNPRLMRQAADIEARILVATEPLDLDPNPEVEKRETLEAYNRNKYKALASPARVRQLSRQQRMQQQQQQQLSVTPPQTSPSVPSSNKIPPSSASKPSASSSTLSTSAAPTLSSLPPSATNLNKLLLVPDLTNGSLSSSSHHHYPSGAQVSNPSGPTSSSTSSNLSHSSASAPINGSTTPALPSSSSSGFQPRFARLQFVEEYRKRKRAFDNEIMLGVRKNKKLTTDPLNNYEVIRTCRFEQTLTQGTVHTILNIVQSGTGSNEYEAVMRIGNEFGNAAGPFGTTLRYPIGNITAVDNYLGYFKSFFGLTHKSMGVYVSAKSTGAGGAVNGITIQGGTM</sequence>
<feature type="region of interest" description="Disordered" evidence="1">
    <location>
        <begin position="257"/>
        <end position="311"/>
    </location>
</feature>
<accession>A0A1Y2BRP8</accession>
<feature type="compositionally biased region" description="Polar residues" evidence="1">
    <location>
        <begin position="296"/>
        <end position="305"/>
    </location>
</feature>
<feature type="compositionally biased region" description="Low complexity" evidence="1">
    <location>
        <begin position="273"/>
        <end position="294"/>
    </location>
</feature>
<proteinExistence type="predicted"/>
<name>A0A1Y2BRP8_9FUNG</name>
<organism evidence="2 3">
    <name type="scientific">Rhizoclosmatium globosum</name>
    <dbReference type="NCBI Taxonomy" id="329046"/>
    <lineage>
        <taxon>Eukaryota</taxon>
        <taxon>Fungi</taxon>
        <taxon>Fungi incertae sedis</taxon>
        <taxon>Chytridiomycota</taxon>
        <taxon>Chytridiomycota incertae sedis</taxon>
        <taxon>Chytridiomycetes</taxon>
        <taxon>Chytridiales</taxon>
        <taxon>Chytriomycetaceae</taxon>
        <taxon>Rhizoclosmatium</taxon>
    </lineage>
</organism>
<dbReference type="Proteomes" id="UP000193642">
    <property type="component" value="Unassembled WGS sequence"/>
</dbReference>
<protein>
    <submittedName>
        <fullName evidence="2">Uncharacterized protein</fullName>
    </submittedName>
</protein>
<dbReference type="STRING" id="329046.A0A1Y2BRP8"/>
<dbReference type="EMBL" id="MCGO01000050">
    <property type="protein sequence ID" value="ORY37438.1"/>
    <property type="molecule type" value="Genomic_DNA"/>
</dbReference>
<reference evidence="2 3" key="1">
    <citation type="submission" date="2016-07" db="EMBL/GenBank/DDBJ databases">
        <title>Pervasive Adenine N6-methylation of Active Genes in Fungi.</title>
        <authorList>
            <consortium name="DOE Joint Genome Institute"/>
            <person name="Mondo S.J."/>
            <person name="Dannebaum R.O."/>
            <person name="Kuo R.C."/>
            <person name="Labutti K."/>
            <person name="Haridas S."/>
            <person name="Kuo A."/>
            <person name="Salamov A."/>
            <person name="Ahrendt S.R."/>
            <person name="Lipzen A."/>
            <person name="Sullivan W."/>
            <person name="Andreopoulos W.B."/>
            <person name="Clum A."/>
            <person name="Lindquist E."/>
            <person name="Daum C."/>
            <person name="Ramamoorthy G.K."/>
            <person name="Gryganskyi A."/>
            <person name="Culley D."/>
            <person name="Magnuson J.K."/>
            <person name="James T.Y."/>
            <person name="O'Malley M.A."/>
            <person name="Stajich J.E."/>
            <person name="Spatafora J.W."/>
            <person name="Visel A."/>
            <person name="Grigoriev I.V."/>
        </authorList>
    </citation>
    <scope>NUCLEOTIDE SEQUENCE [LARGE SCALE GENOMIC DNA]</scope>
    <source>
        <strain evidence="2 3">JEL800</strain>
    </source>
</reference>
<comment type="caution">
    <text evidence="2">The sequence shown here is derived from an EMBL/GenBank/DDBJ whole genome shotgun (WGS) entry which is preliminary data.</text>
</comment>
<gene>
    <name evidence="2" type="ORF">BCR33DRAFT_721482</name>
</gene>